<dbReference type="EMBL" id="BDIP01004554">
    <property type="protein sequence ID" value="GIQ88956.1"/>
    <property type="molecule type" value="Genomic_DNA"/>
</dbReference>
<keyword evidence="2" id="KW-1185">Reference proteome</keyword>
<accession>A0A9K3D6A8</accession>
<evidence type="ECO:0000313" key="2">
    <source>
        <dbReference type="Proteomes" id="UP000265618"/>
    </source>
</evidence>
<organism evidence="1 2">
    <name type="scientific">Kipferlia bialata</name>
    <dbReference type="NCBI Taxonomy" id="797122"/>
    <lineage>
        <taxon>Eukaryota</taxon>
        <taxon>Metamonada</taxon>
        <taxon>Carpediemonas-like organisms</taxon>
        <taxon>Kipferlia</taxon>
    </lineage>
</organism>
<dbReference type="OrthoDB" id="422531at2759"/>
<proteinExistence type="predicted"/>
<sequence length="200" mass="21506">FCRTALTSEAGSVEVLCAAVELHRHTVDPESTLQSVSSQLSRVIIGHTVERPPLMDRTLTLQEAKNTIAYLASTLLAHYKLHRYLFVPQPTLSLSCVDAMPIESPPAVPSLASAQYVPPEPEEVEEVPVPPPEEDVLAEVDATVTAVQDAKDAAAEGEEPGKDTAAIVSAIRAATEVQICQLRNELAARIAEMENGTEDE</sequence>
<dbReference type="Proteomes" id="UP000265618">
    <property type="component" value="Unassembled WGS sequence"/>
</dbReference>
<dbReference type="InterPro" id="IPR032727">
    <property type="entry name" value="CLAMP"/>
</dbReference>
<dbReference type="PANTHER" id="PTHR28457">
    <property type="entry name" value="COILED-COIL DOMAIN-CONTAINING PROTEIN 189"/>
    <property type="match status" value="1"/>
</dbReference>
<dbReference type="Pfam" id="PF14769">
    <property type="entry name" value="CLAMP"/>
    <property type="match status" value="1"/>
</dbReference>
<protein>
    <submittedName>
        <fullName evidence="1">Uncharacterized protein</fullName>
    </submittedName>
</protein>
<dbReference type="PANTHER" id="PTHR28457:SF1">
    <property type="entry name" value="CILIA- AND FLAGELLA-ASSOCIATED PROTEIN 119"/>
    <property type="match status" value="1"/>
</dbReference>
<comment type="caution">
    <text evidence="1">The sequence shown here is derived from an EMBL/GenBank/DDBJ whole genome shotgun (WGS) entry which is preliminary data.</text>
</comment>
<name>A0A9K3D6A8_9EUKA</name>
<reference evidence="1 2" key="1">
    <citation type="journal article" date="2018" name="PLoS ONE">
        <title>The draft genome of Kipferlia bialata reveals reductive genome evolution in fornicate parasites.</title>
        <authorList>
            <person name="Tanifuji G."/>
            <person name="Takabayashi S."/>
            <person name="Kume K."/>
            <person name="Takagi M."/>
            <person name="Nakayama T."/>
            <person name="Kamikawa R."/>
            <person name="Inagaki Y."/>
            <person name="Hashimoto T."/>
        </authorList>
    </citation>
    <scope>NUCLEOTIDE SEQUENCE [LARGE SCALE GENOMIC DNA]</scope>
    <source>
        <strain evidence="1">NY0173</strain>
    </source>
</reference>
<dbReference type="AlphaFoldDB" id="A0A9K3D6A8"/>
<evidence type="ECO:0000313" key="1">
    <source>
        <dbReference type="EMBL" id="GIQ88956.1"/>
    </source>
</evidence>
<feature type="non-terminal residue" evidence="1">
    <location>
        <position position="200"/>
    </location>
</feature>
<gene>
    <name evidence="1" type="ORF">KIPB_011314</name>
</gene>